<accession>A0A3M8CP28</accession>
<evidence type="ECO:0000256" key="4">
    <source>
        <dbReference type="RuleBase" id="RU003719"/>
    </source>
</evidence>
<evidence type="ECO:0000256" key="3">
    <source>
        <dbReference type="ARBA" id="ARBA00023027"/>
    </source>
</evidence>
<gene>
    <name evidence="7" type="ORF">EDM58_14660</name>
</gene>
<comment type="similarity">
    <text evidence="1 4">Belongs to the D-isomer specific 2-hydroxyacid dehydrogenase family.</text>
</comment>
<dbReference type="GO" id="GO:0051287">
    <property type="term" value="F:NAD binding"/>
    <property type="evidence" value="ECO:0007669"/>
    <property type="project" value="InterPro"/>
</dbReference>
<keyword evidence="3" id="KW-0520">NAD</keyword>
<dbReference type="InterPro" id="IPR050418">
    <property type="entry name" value="D-iso_2-hydroxyacid_DH_PdxB"/>
</dbReference>
<evidence type="ECO:0000259" key="5">
    <source>
        <dbReference type="Pfam" id="PF00389"/>
    </source>
</evidence>
<dbReference type="GO" id="GO:0003714">
    <property type="term" value="F:transcription corepressor activity"/>
    <property type="evidence" value="ECO:0007669"/>
    <property type="project" value="InterPro"/>
</dbReference>
<feature type="domain" description="D-isomer specific 2-hydroxyacid dehydrogenase NAD-binding" evidence="6">
    <location>
        <begin position="126"/>
        <end position="301"/>
    </location>
</feature>
<evidence type="ECO:0000259" key="6">
    <source>
        <dbReference type="Pfam" id="PF02826"/>
    </source>
</evidence>
<organism evidence="7 8">
    <name type="scientific">Brevibacillus panacihumi</name>
    <dbReference type="NCBI Taxonomy" id="497735"/>
    <lineage>
        <taxon>Bacteria</taxon>
        <taxon>Bacillati</taxon>
        <taxon>Bacillota</taxon>
        <taxon>Bacilli</taxon>
        <taxon>Bacillales</taxon>
        <taxon>Paenibacillaceae</taxon>
        <taxon>Brevibacillus</taxon>
    </lineage>
</organism>
<comment type="caution">
    <text evidence="7">The sequence shown here is derived from an EMBL/GenBank/DDBJ whole genome shotgun (WGS) entry which is preliminary data.</text>
</comment>
<dbReference type="Gene3D" id="3.40.50.720">
    <property type="entry name" value="NAD(P)-binding Rossmann-like Domain"/>
    <property type="match status" value="2"/>
</dbReference>
<proteinExistence type="inferred from homology"/>
<keyword evidence="2 4" id="KW-0560">Oxidoreductase</keyword>
<evidence type="ECO:0000313" key="8">
    <source>
        <dbReference type="Proteomes" id="UP000281915"/>
    </source>
</evidence>
<evidence type="ECO:0000313" key="7">
    <source>
        <dbReference type="EMBL" id="RNB77502.1"/>
    </source>
</evidence>
<evidence type="ECO:0000256" key="1">
    <source>
        <dbReference type="ARBA" id="ARBA00005854"/>
    </source>
</evidence>
<dbReference type="Pfam" id="PF02826">
    <property type="entry name" value="2-Hacid_dh_C"/>
    <property type="match status" value="1"/>
</dbReference>
<dbReference type="Proteomes" id="UP000281915">
    <property type="component" value="Unassembled WGS sequence"/>
</dbReference>
<dbReference type="EMBL" id="RHHT01000030">
    <property type="protein sequence ID" value="RNB77502.1"/>
    <property type="molecule type" value="Genomic_DNA"/>
</dbReference>
<dbReference type="InterPro" id="IPR006140">
    <property type="entry name" value="D-isomer_DH_NAD-bd"/>
</dbReference>
<dbReference type="FunFam" id="3.40.50.720:FF:000203">
    <property type="entry name" value="D-3-phosphoglycerate dehydrogenase (SerA)"/>
    <property type="match status" value="1"/>
</dbReference>
<dbReference type="PANTHER" id="PTHR43761:SF1">
    <property type="entry name" value="D-ISOMER SPECIFIC 2-HYDROXYACID DEHYDROGENASE CATALYTIC DOMAIN-CONTAINING PROTEIN-RELATED"/>
    <property type="match status" value="1"/>
</dbReference>
<evidence type="ECO:0000256" key="2">
    <source>
        <dbReference type="ARBA" id="ARBA00023002"/>
    </source>
</evidence>
<dbReference type="AlphaFoldDB" id="A0A3M8CP28"/>
<dbReference type="CDD" id="cd05299">
    <property type="entry name" value="CtBP_dh"/>
    <property type="match status" value="1"/>
</dbReference>
<dbReference type="InterPro" id="IPR036291">
    <property type="entry name" value="NAD(P)-bd_dom_sf"/>
</dbReference>
<dbReference type="Pfam" id="PF00389">
    <property type="entry name" value="2-Hacid_dh"/>
    <property type="match status" value="1"/>
</dbReference>
<dbReference type="GO" id="GO:0016616">
    <property type="term" value="F:oxidoreductase activity, acting on the CH-OH group of donors, NAD or NADP as acceptor"/>
    <property type="evidence" value="ECO:0007669"/>
    <property type="project" value="InterPro"/>
</dbReference>
<dbReference type="SUPFAM" id="SSF51735">
    <property type="entry name" value="NAD(P)-binding Rossmann-fold domains"/>
    <property type="match status" value="1"/>
</dbReference>
<dbReference type="SUPFAM" id="SSF52283">
    <property type="entry name" value="Formate/glycerate dehydrogenase catalytic domain-like"/>
    <property type="match status" value="1"/>
</dbReference>
<dbReference type="PROSITE" id="PS00671">
    <property type="entry name" value="D_2_HYDROXYACID_DH_3"/>
    <property type="match status" value="1"/>
</dbReference>
<feature type="domain" description="D-isomer specific 2-hydroxyacid dehydrogenase catalytic" evidence="5">
    <location>
        <begin position="37"/>
        <end position="333"/>
    </location>
</feature>
<dbReference type="InterPro" id="IPR006139">
    <property type="entry name" value="D-isomer_2_OHA_DH_cat_dom"/>
</dbReference>
<dbReference type="InterPro" id="IPR043322">
    <property type="entry name" value="CtBP"/>
</dbReference>
<sequence length="345" mass="38302">MVGRESIVRNEGEATMKKAYFADKEWLSEEQWAIVEQEFAQSGVELVGKEWKTEEEIIREGKDAHAILVIALPITRRVMDELPDLEVIVRCGIGLDCVDLPAATEKGIIVCNVPDYCVDEVSNHALALLLNFNRQIKGFAKRAKEGGYGPGNEIVIERLEGKNLGILGYGRIGRSLARKASALGLNIAVYDPFVQSIAEENVQLHSSLPEFLSDCDYVSIHTPLTPDTFHLFSYEEFAQMKKSAVLINVSRGAIVDKDALYDALTTGKIAGAGLDVCEGEPVDRDEPLIHLENVIYTPHVAMFSRESLETMYRQVSAQAIQALGGVWPNNVVNQKLKDTWLQKEK</sequence>
<protein>
    <submittedName>
        <fullName evidence="7">C-terminal binding protein</fullName>
    </submittedName>
</protein>
<reference evidence="7 8" key="1">
    <citation type="submission" date="2018-10" db="EMBL/GenBank/DDBJ databases">
        <title>Phylogenomics of Brevibacillus.</title>
        <authorList>
            <person name="Dunlap C."/>
        </authorList>
    </citation>
    <scope>NUCLEOTIDE SEQUENCE [LARGE SCALE GENOMIC DNA]</scope>
    <source>
        <strain evidence="7 8">JCM 15085</strain>
    </source>
</reference>
<name>A0A3M8CP28_9BACL</name>
<dbReference type="PANTHER" id="PTHR43761">
    <property type="entry name" value="D-ISOMER SPECIFIC 2-HYDROXYACID DEHYDROGENASE FAMILY PROTEIN (AFU_ORTHOLOGUE AFUA_1G13630)"/>
    <property type="match status" value="1"/>
</dbReference>
<dbReference type="InterPro" id="IPR029753">
    <property type="entry name" value="D-isomer_DH_CS"/>
</dbReference>